<evidence type="ECO:0000256" key="1">
    <source>
        <dbReference type="SAM" id="Phobius"/>
    </source>
</evidence>
<keyword evidence="1" id="KW-0812">Transmembrane</keyword>
<feature type="transmembrane region" description="Helical" evidence="1">
    <location>
        <begin position="94"/>
        <end position="112"/>
    </location>
</feature>
<comment type="caution">
    <text evidence="2">The sequence shown here is derived from an EMBL/GenBank/DDBJ whole genome shotgun (WGS) entry which is preliminary data.</text>
</comment>
<feature type="transmembrane region" description="Helical" evidence="1">
    <location>
        <begin position="132"/>
        <end position="151"/>
    </location>
</feature>
<feature type="transmembrane region" description="Helical" evidence="1">
    <location>
        <begin position="35"/>
        <end position="59"/>
    </location>
</feature>
<dbReference type="Proteomes" id="UP000826271">
    <property type="component" value="Unassembled WGS sequence"/>
</dbReference>
<keyword evidence="1" id="KW-1133">Transmembrane helix</keyword>
<name>A0AAV6W7Z9_9LAMI</name>
<accession>A0AAV6W7Z9</accession>
<dbReference type="EMBL" id="WHWC01000030">
    <property type="protein sequence ID" value="KAG8363135.1"/>
    <property type="molecule type" value="Genomic_DNA"/>
</dbReference>
<keyword evidence="1" id="KW-0472">Membrane</keyword>
<gene>
    <name evidence="2" type="ORF">BUALT_BualtUnG0000900</name>
</gene>
<evidence type="ECO:0000313" key="3">
    <source>
        <dbReference type="Proteomes" id="UP000826271"/>
    </source>
</evidence>
<protein>
    <submittedName>
        <fullName evidence="2">Uncharacterized protein</fullName>
    </submittedName>
</protein>
<organism evidence="2 3">
    <name type="scientific">Buddleja alternifolia</name>
    <dbReference type="NCBI Taxonomy" id="168488"/>
    <lineage>
        <taxon>Eukaryota</taxon>
        <taxon>Viridiplantae</taxon>
        <taxon>Streptophyta</taxon>
        <taxon>Embryophyta</taxon>
        <taxon>Tracheophyta</taxon>
        <taxon>Spermatophyta</taxon>
        <taxon>Magnoliopsida</taxon>
        <taxon>eudicotyledons</taxon>
        <taxon>Gunneridae</taxon>
        <taxon>Pentapetalae</taxon>
        <taxon>asterids</taxon>
        <taxon>lamiids</taxon>
        <taxon>Lamiales</taxon>
        <taxon>Scrophulariaceae</taxon>
        <taxon>Buddlejeae</taxon>
        <taxon>Buddleja</taxon>
    </lineage>
</organism>
<evidence type="ECO:0000313" key="2">
    <source>
        <dbReference type="EMBL" id="KAG8363135.1"/>
    </source>
</evidence>
<dbReference type="AlphaFoldDB" id="A0AAV6W7Z9"/>
<reference evidence="2" key="1">
    <citation type="submission" date="2019-10" db="EMBL/GenBank/DDBJ databases">
        <authorList>
            <person name="Zhang R."/>
            <person name="Pan Y."/>
            <person name="Wang J."/>
            <person name="Ma R."/>
            <person name="Yu S."/>
        </authorList>
    </citation>
    <scope>NUCLEOTIDE SEQUENCE</scope>
    <source>
        <strain evidence="2">LA-IB0</strain>
        <tissue evidence="2">Leaf</tissue>
    </source>
</reference>
<feature type="transmembrane region" description="Helical" evidence="1">
    <location>
        <begin position="220"/>
        <end position="237"/>
    </location>
</feature>
<proteinExistence type="predicted"/>
<sequence length="240" mass="26770">MTIDRATSSMPDVGQWLMMSFQDKLPPKVATTLRASIFTLHHSVLLFIVLALSVLFNCIKASGLNISARYIPTPEWGRSWRAFLKRVGGGCNDLFYIGYNGGFTSGIIWLLVMHNVLKEVHSNQKYSVDCMVAIYMPIFLWKVMACFWPIISGDEPEDEVRRDTLKQMNQLLTTTSGENQPQQGSSSDLVETVGNVISARAESTEALTQRQSNRVKLRNVAIFLLAITVAGVCFEVTNDA</sequence>
<keyword evidence="3" id="KW-1185">Reference proteome</keyword>